<reference evidence="1 2" key="1">
    <citation type="submission" date="2018-09" db="EMBL/GenBank/DDBJ databases">
        <title>Paenibacillus SK2017-BO5.</title>
        <authorList>
            <person name="Piskunova J.V."/>
            <person name="Dubiley S.A."/>
            <person name="Severinov K.V."/>
        </authorList>
    </citation>
    <scope>NUCLEOTIDE SEQUENCE [LARGE SCALE GENOMIC DNA]</scope>
    <source>
        <strain evidence="1 2">BO5</strain>
    </source>
</reference>
<gene>
    <name evidence="1" type="ORF">DQX05_29565</name>
</gene>
<dbReference type="Proteomes" id="UP000266177">
    <property type="component" value="Unassembled WGS sequence"/>
</dbReference>
<evidence type="ECO:0000313" key="1">
    <source>
        <dbReference type="EMBL" id="RJG15632.1"/>
    </source>
</evidence>
<organism evidence="1 2">
    <name type="scientific">Paenibacillus thiaminolyticus</name>
    <name type="common">Bacillus thiaminolyticus</name>
    <dbReference type="NCBI Taxonomy" id="49283"/>
    <lineage>
        <taxon>Bacteria</taxon>
        <taxon>Bacillati</taxon>
        <taxon>Bacillota</taxon>
        <taxon>Bacilli</taxon>
        <taxon>Bacillales</taxon>
        <taxon>Paenibacillaceae</taxon>
        <taxon>Paenibacillus</taxon>
    </lineage>
</organism>
<dbReference type="AlphaFoldDB" id="A0A3A3G8C0"/>
<name>A0A3A3G8C0_PANTH</name>
<dbReference type="EMBL" id="QYZD01000070">
    <property type="protein sequence ID" value="RJG15632.1"/>
    <property type="molecule type" value="Genomic_DNA"/>
</dbReference>
<evidence type="ECO:0000313" key="2">
    <source>
        <dbReference type="Proteomes" id="UP000266177"/>
    </source>
</evidence>
<accession>A0A3A3G8C0</accession>
<sequence length="121" mass="13532">MKALTNETLPAAKAAVWVQEWQVTIAKPKLQGQIAATDLAYARDLLTYQNERFLNRDFWDALAGVARRSLHATSTSVASTGCPWTLLNLRRWASAPPGLACRSPVRTLSRVTCRCQKKIKY</sequence>
<proteinExistence type="predicted"/>
<protein>
    <submittedName>
        <fullName evidence="1">Uncharacterized protein</fullName>
    </submittedName>
</protein>
<dbReference type="RefSeq" id="WP_119796806.1">
    <property type="nucleotide sequence ID" value="NZ_QYZD01000070.1"/>
</dbReference>
<comment type="caution">
    <text evidence="1">The sequence shown here is derived from an EMBL/GenBank/DDBJ whole genome shotgun (WGS) entry which is preliminary data.</text>
</comment>